<gene>
    <name evidence="2" type="ORF">GYN02_00365</name>
</gene>
<dbReference type="InterPro" id="IPR016035">
    <property type="entry name" value="Acyl_Trfase/lysoPLipase"/>
</dbReference>
<dbReference type="PANTHER" id="PTHR43074">
    <property type="entry name" value="OMEGA-3 POLYUNSATURATED FATTY ACID SYNTHASE PFAB-RELATED"/>
    <property type="match status" value="1"/>
</dbReference>
<evidence type="ECO:0000313" key="3">
    <source>
        <dbReference type="Proteomes" id="UP000809529"/>
    </source>
</evidence>
<dbReference type="InterPro" id="IPR052568">
    <property type="entry name" value="PKS-FAS_Synthase"/>
</dbReference>
<dbReference type="SUPFAM" id="SSF52151">
    <property type="entry name" value="FabD/lysophospholipase-like"/>
    <property type="match status" value="1"/>
</dbReference>
<name>A0ABS1ZBZ2_9PSED</name>
<dbReference type="Pfam" id="PF00698">
    <property type="entry name" value="Acyl_transf_1"/>
    <property type="match status" value="1"/>
</dbReference>
<dbReference type="InterPro" id="IPR016036">
    <property type="entry name" value="Malonyl_transacylase_ACP-bd"/>
</dbReference>
<dbReference type="PANTHER" id="PTHR43074:SF1">
    <property type="entry name" value="BETA-KETOACYL SYNTHASE FAMILY PROTEIN-RELATED"/>
    <property type="match status" value="1"/>
</dbReference>
<evidence type="ECO:0000259" key="1">
    <source>
        <dbReference type="SMART" id="SM00827"/>
    </source>
</evidence>
<dbReference type="Gene3D" id="3.40.366.10">
    <property type="entry name" value="Malonyl-Coenzyme A Acyl Carrier Protein, domain 2"/>
    <property type="match status" value="1"/>
</dbReference>
<comment type="caution">
    <text evidence="2">The sequence shown here is derived from an EMBL/GenBank/DDBJ whole genome shotgun (WGS) entry which is preliminary data.</text>
</comment>
<keyword evidence="2" id="KW-0808">Transferase</keyword>
<reference evidence="2 3" key="1">
    <citation type="submission" date="2020-01" db="EMBL/GenBank/DDBJ databases">
        <title>Comparative genomics of meat spoilage bacteria.</title>
        <authorList>
            <person name="Hilgarth M."/>
            <person name="Vogel R.F."/>
        </authorList>
    </citation>
    <scope>NUCLEOTIDE SEQUENCE [LARGE SCALE GENOMIC DNA]</scope>
    <source>
        <strain evidence="2 3">TMW2.2077</strain>
    </source>
</reference>
<keyword evidence="2" id="KW-0012">Acyltransferase</keyword>
<evidence type="ECO:0000313" key="2">
    <source>
        <dbReference type="EMBL" id="MBM1193626.1"/>
    </source>
</evidence>
<protein>
    <submittedName>
        <fullName evidence="2">Acyltransferase domain-containing protein</fullName>
    </submittedName>
</protein>
<dbReference type="RefSeq" id="WP_203301941.1">
    <property type="nucleotide sequence ID" value="NZ_JAAEBW010000001.1"/>
</dbReference>
<dbReference type="SMART" id="SM00827">
    <property type="entry name" value="PKS_AT"/>
    <property type="match status" value="1"/>
</dbReference>
<organism evidence="2 3">
    <name type="scientific">Pseudomonas weihenstephanensis</name>
    <dbReference type="NCBI Taxonomy" id="1608994"/>
    <lineage>
        <taxon>Bacteria</taxon>
        <taxon>Pseudomonadati</taxon>
        <taxon>Pseudomonadota</taxon>
        <taxon>Gammaproteobacteria</taxon>
        <taxon>Pseudomonadales</taxon>
        <taxon>Pseudomonadaceae</taxon>
        <taxon>Pseudomonas</taxon>
    </lineage>
</organism>
<dbReference type="InterPro" id="IPR001227">
    <property type="entry name" value="Ac_transferase_dom_sf"/>
</dbReference>
<feature type="domain" description="Malonyl-CoA:ACP transacylase (MAT)" evidence="1">
    <location>
        <begin position="15"/>
        <end position="320"/>
    </location>
</feature>
<dbReference type="Proteomes" id="UP000809529">
    <property type="component" value="Unassembled WGS sequence"/>
</dbReference>
<keyword evidence="3" id="KW-1185">Reference proteome</keyword>
<accession>A0ABS1ZBZ2</accession>
<sequence>MPLLPEINRRPIVFLYPGQGSSPQGILQELYQLNADIQNTIDAVLDAVDSVVQERQQQGHAIAPDMLREVLLTPDTGASLPYGLNQLALYTGAVALSHVLRRSGLQPKAALGESFGEIAARECAGNVSITNGARMACALNDAYRSVLNQGSMLLVNASEEKTRATLRKINHPDLALATVNSPTHTVVSGSHDALQAMIDATQPGTPPPRKLNIAYASHHPQHTGVQQEALRTMPGIPRSPLTLALYSTVQQRAYTVQDDLIAGFIDNTIKPCHLPNTLNALVRDIANPLFIDLGSNGYMARCVSKILPGAQTYAPLTQNAIDLRTHLSGFL</sequence>
<dbReference type="SUPFAM" id="SSF55048">
    <property type="entry name" value="Probable ACP-binding domain of malonyl-CoA ACP transacylase"/>
    <property type="match status" value="1"/>
</dbReference>
<proteinExistence type="predicted"/>
<dbReference type="GO" id="GO:0016746">
    <property type="term" value="F:acyltransferase activity"/>
    <property type="evidence" value="ECO:0007669"/>
    <property type="project" value="UniProtKB-KW"/>
</dbReference>
<dbReference type="InterPro" id="IPR014043">
    <property type="entry name" value="Acyl_transferase_dom"/>
</dbReference>
<dbReference type="EMBL" id="JAAEBW010000001">
    <property type="protein sequence ID" value="MBM1193626.1"/>
    <property type="molecule type" value="Genomic_DNA"/>
</dbReference>